<evidence type="ECO:0000256" key="2">
    <source>
        <dbReference type="SAM" id="SignalP"/>
    </source>
</evidence>
<dbReference type="GeneID" id="5013251"/>
<evidence type="ECO:0000313" key="3">
    <source>
        <dbReference type="EMBL" id="CAK60069.1"/>
    </source>
</evidence>
<name>A0BNF2_PARTE</name>
<dbReference type="EMBL" id="CT868006">
    <property type="protein sequence ID" value="CAK60069.1"/>
    <property type="molecule type" value="Genomic_DNA"/>
</dbReference>
<keyword evidence="2" id="KW-0732">Signal</keyword>
<protein>
    <recommendedName>
        <fullName evidence="5">Transmembrane protein</fullName>
    </recommendedName>
</protein>
<evidence type="ECO:0000256" key="1">
    <source>
        <dbReference type="SAM" id="Phobius"/>
    </source>
</evidence>
<accession>A0BNF2</accession>
<proteinExistence type="predicted"/>
<feature type="chain" id="PRO_5002623019" description="Transmembrane protein" evidence="2">
    <location>
        <begin position="20"/>
        <end position="500"/>
    </location>
</feature>
<gene>
    <name evidence="3" type="ORF">GSPATT00030707001</name>
</gene>
<organism evidence="3 4">
    <name type="scientific">Paramecium tetraurelia</name>
    <dbReference type="NCBI Taxonomy" id="5888"/>
    <lineage>
        <taxon>Eukaryota</taxon>
        <taxon>Sar</taxon>
        <taxon>Alveolata</taxon>
        <taxon>Ciliophora</taxon>
        <taxon>Intramacronucleata</taxon>
        <taxon>Oligohymenophorea</taxon>
        <taxon>Peniculida</taxon>
        <taxon>Parameciidae</taxon>
        <taxon>Paramecium</taxon>
    </lineage>
</organism>
<dbReference type="HOGENOM" id="CLU_553740_0_0_1"/>
<evidence type="ECO:0008006" key="5">
    <source>
        <dbReference type="Google" id="ProtNLM"/>
    </source>
</evidence>
<dbReference type="RefSeq" id="XP_001427467.1">
    <property type="nucleotide sequence ID" value="XM_001427430.1"/>
</dbReference>
<dbReference type="Proteomes" id="UP000000600">
    <property type="component" value="Unassembled WGS sequence"/>
</dbReference>
<keyword evidence="1" id="KW-0812">Transmembrane</keyword>
<reference evidence="3 4" key="1">
    <citation type="journal article" date="2006" name="Nature">
        <title>Global trends of whole-genome duplications revealed by the ciliate Paramecium tetraurelia.</title>
        <authorList>
            <consortium name="Genoscope"/>
            <person name="Aury J.-M."/>
            <person name="Jaillon O."/>
            <person name="Duret L."/>
            <person name="Noel B."/>
            <person name="Jubin C."/>
            <person name="Porcel B.M."/>
            <person name="Segurens B."/>
            <person name="Daubin V."/>
            <person name="Anthouard V."/>
            <person name="Aiach N."/>
            <person name="Arnaiz O."/>
            <person name="Billaut A."/>
            <person name="Beisson J."/>
            <person name="Blanc I."/>
            <person name="Bouhouche K."/>
            <person name="Camara F."/>
            <person name="Duharcourt S."/>
            <person name="Guigo R."/>
            <person name="Gogendeau D."/>
            <person name="Katinka M."/>
            <person name="Keller A.-M."/>
            <person name="Kissmehl R."/>
            <person name="Klotz C."/>
            <person name="Koll F."/>
            <person name="Le Moue A."/>
            <person name="Lepere C."/>
            <person name="Malinsky S."/>
            <person name="Nowacki M."/>
            <person name="Nowak J.K."/>
            <person name="Plattner H."/>
            <person name="Poulain J."/>
            <person name="Ruiz F."/>
            <person name="Serrano V."/>
            <person name="Zagulski M."/>
            <person name="Dessen P."/>
            <person name="Betermier M."/>
            <person name="Weissenbach J."/>
            <person name="Scarpelli C."/>
            <person name="Schachter V."/>
            <person name="Sperling L."/>
            <person name="Meyer E."/>
            <person name="Cohen J."/>
            <person name="Wincker P."/>
        </authorList>
    </citation>
    <scope>NUCLEOTIDE SEQUENCE [LARGE SCALE GENOMIC DNA]</scope>
    <source>
        <strain evidence="3 4">Stock d4-2</strain>
    </source>
</reference>
<sequence>MLQIIKCLLIAQTMYLTYADIGYKIQWEDNNWMNCETKTQIQPTKCSEDELHWEECYKVPNEGLCTINDIKTTFQGELYFYIAFELGSRDDIIHQYDIEINRNRYQWLQQAIQSLKLDSNSISIKIITPGLVISGLTIRNTPFSNNSTCDDTSFYFNYQCLPEYCLDQISSINSSTHTGSTSQIDQITNNLQIISTFSIPLIYCLVPKVYLTKSIEDNTITTILPDEQVNLDDNDNRVLYYYLTPSQYQNCENFQTQEAIVYQCYIGIALAVNKVTQYLLMLISQIIVQKSTNAYTNSIQTFEIPTSNSESFTIGPIIIFSDASNSIVDTNSMLIQTTQTIIDPNYQDYQIHFLNAKMTQNSNTIDLKLEEEQQTGSIKVITLSYDSNNFDQQQNYSISIRSSLTMNSTRRLLGQRNIIPQLQIRSSVDGNKVEYQKIKIYSNQESTLQGGYLALIFIAVLLFSLLFIIVTILLLQKVDDKYFKIKQNEDKKTPTDIQSN</sequence>
<feature type="signal peptide" evidence="2">
    <location>
        <begin position="1"/>
        <end position="19"/>
    </location>
</feature>
<feature type="transmembrane region" description="Helical" evidence="1">
    <location>
        <begin position="452"/>
        <end position="475"/>
    </location>
</feature>
<keyword evidence="4" id="KW-1185">Reference proteome</keyword>
<dbReference type="KEGG" id="ptm:GSPATT00030707001"/>
<dbReference type="InParanoid" id="A0BNF2"/>
<evidence type="ECO:0000313" key="4">
    <source>
        <dbReference type="Proteomes" id="UP000000600"/>
    </source>
</evidence>
<dbReference type="AlphaFoldDB" id="A0BNF2"/>
<keyword evidence="1" id="KW-1133">Transmembrane helix</keyword>
<dbReference type="OMA" id="CETKTQI"/>
<keyword evidence="1" id="KW-0472">Membrane</keyword>
<dbReference type="OrthoDB" id="308112at2759"/>